<keyword evidence="3" id="KW-0378">Hydrolase</keyword>
<evidence type="ECO:0000313" key="7">
    <source>
        <dbReference type="Proteomes" id="UP000185663"/>
    </source>
</evidence>
<gene>
    <name evidence="6" type="ORF">SAMN04489860_2599</name>
</gene>
<dbReference type="InterPro" id="IPR011682">
    <property type="entry name" value="Glyco_hydro_38_C"/>
</dbReference>
<dbReference type="FunFam" id="1.20.1270.50:FF:000004">
    <property type="entry name" value="alpha-mannosidase 2C1 isoform X1"/>
    <property type="match status" value="1"/>
</dbReference>
<dbReference type="Gene3D" id="2.60.40.2220">
    <property type="match status" value="1"/>
</dbReference>
<dbReference type="AlphaFoldDB" id="A0A1H1VS05"/>
<name>A0A1H1VS05_9CELL</name>
<reference evidence="6 7" key="1">
    <citation type="submission" date="2016-10" db="EMBL/GenBank/DDBJ databases">
        <authorList>
            <person name="de Groot N.N."/>
        </authorList>
    </citation>
    <scope>NUCLEOTIDE SEQUENCE [LARGE SCALE GENOMIC DNA]</scope>
    <source>
        <strain evidence="6 7">DSM 22126</strain>
    </source>
</reference>
<dbReference type="InterPro" id="IPR037094">
    <property type="entry name" value="Glyco_hydro_38_cen_sf"/>
</dbReference>
<keyword evidence="2" id="KW-0479">Metal-binding</keyword>
<comment type="similarity">
    <text evidence="1">Belongs to the glycosyl hydrolase 38 family.</text>
</comment>
<sequence length="1012" mass="111639">MHRDSAATLARVNRTLTSYIYPAVEAASVAAECTAWEAPGEPVSFATALRNRFTPRSPGDAWGAPWGTTWLSIRADVPVEWRGRRTELIVELGFNDEMEGFQVEGIAYAESGEAVKALNPQSRWLPVEVGALDVAYIVEAASNPVLLPKVQDELVFAPTPLGDPATAGLRPQYVLGNSRLALVDEGARALIHDLEVLSELARSLPAESARRWEILVALEASLNVLDVHDVGATSRAARQALVAVLDQPAVGSAHILNAIGHAHIDSAWLWPLRETRRKVARTVANVLQLMDEDPDLLYAMSSAQQFAWLEEDHPDLFRRLSARFAEGRFLPVGGMWVESDVNMPSGESLVRQLVTGTRYFEEKFGDVAKVGWLPDSFGYSAALPQILKLAGYHRFITQKISWNTTNKFPHHTFWWEGIDGSRVLTHFPSADMYNSNVTVADVAHAASNFADKGWVNRSVLPFGFGDGGGGPTREMMERAARMRDLEGSARVEVSSPVKFFDQVEQEFADPQVWLGEMYLEFHRGIYTSQARTKCGNRRVEQLFREAELWATQARVRADQDYPFHALERLWQEVLVLQFHDVLPGTSIAWVHNEAEQTYARVESELVSIVESSLVALSGPGPGASIANASPFARSGVSGHSISTPVVRDGAVSAHSSDGLVILDNGVVRVAIAEDGTVVELTDLQRSRRVISNGDRGNLLRIYRDVPTKWDAWDIDAGYRATGLDVDSVVSARIEERGSRCAFVVDRAFGSSTASQEIVVTAGSAQVDFTTRVDWHERDRLLKVEFPLALSTERWAAETQFGHTYRTTHTNTSWDTAKFEACAHRWVHVGEPGYGVAVINDRTYGHSVRRVGSRDSGGIRTSVELSLVRGPRYPDPKADQGAHTFRYAVHVGADIEDAVRAGYEFTDSAREVSGGTPVPALAEFRGRGVVIDTVKMADDRSGDFIVRAYESLGARQEVQFSVSVDADAVYDVDLLENRICADLDLTQSLTFSPFQIRTFRVELSDAERNFEGG</sequence>
<dbReference type="GO" id="GO:0046872">
    <property type="term" value="F:metal ion binding"/>
    <property type="evidence" value="ECO:0007669"/>
    <property type="project" value="UniProtKB-KW"/>
</dbReference>
<dbReference type="InterPro" id="IPR054723">
    <property type="entry name" value="Ams1-like_N"/>
</dbReference>
<proteinExistence type="inferred from homology"/>
<dbReference type="STRING" id="545619.SAMN04489860_2599"/>
<dbReference type="EMBL" id="LT629776">
    <property type="protein sequence ID" value="SDS87748.1"/>
    <property type="molecule type" value="Genomic_DNA"/>
</dbReference>
<dbReference type="PANTHER" id="PTHR46017:SF1">
    <property type="entry name" value="ALPHA-MANNOSIDASE 2C1"/>
    <property type="match status" value="1"/>
</dbReference>
<dbReference type="Gene3D" id="1.20.1270.50">
    <property type="entry name" value="Glycoside hydrolase family 38, central domain"/>
    <property type="match status" value="1"/>
</dbReference>
<dbReference type="FunFam" id="3.20.110.10:FF:000002">
    <property type="entry name" value="alpha-mannosidase 2C1 isoform X1"/>
    <property type="match status" value="1"/>
</dbReference>
<evidence type="ECO:0000256" key="4">
    <source>
        <dbReference type="ARBA" id="ARBA00023295"/>
    </source>
</evidence>
<dbReference type="Pfam" id="PF17677">
    <property type="entry name" value="Glyco_hydro38C2"/>
    <property type="match status" value="1"/>
</dbReference>
<dbReference type="SMART" id="SM00872">
    <property type="entry name" value="Alpha-mann_mid"/>
    <property type="match status" value="1"/>
</dbReference>
<evidence type="ECO:0000259" key="5">
    <source>
        <dbReference type="SMART" id="SM00872"/>
    </source>
</evidence>
<dbReference type="InterPro" id="IPR011330">
    <property type="entry name" value="Glyco_hydro/deAcase_b/a-brl"/>
</dbReference>
<dbReference type="GO" id="GO:0006013">
    <property type="term" value="P:mannose metabolic process"/>
    <property type="evidence" value="ECO:0007669"/>
    <property type="project" value="InterPro"/>
</dbReference>
<dbReference type="Pfam" id="PF09261">
    <property type="entry name" value="Alpha-mann_mid"/>
    <property type="match status" value="1"/>
</dbReference>
<organism evidence="6 7">
    <name type="scientific">Paraoerskovia marina</name>
    <dbReference type="NCBI Taxonomy" id="545619"/>
    <lineage>
        <taxon>Bacteria</taxon>
        <taxon>Bacillati</taxon>
        <taxon>Actinomycetota</taxon>
        <taxon>Actinomycetes</taxon>
        <taxon>Micrococcales</taxon>
        <taxon>Cellulomonadaceae</taxon>
        <taxon>Paraoerskovia</taxon>
    </lineage>
</organism>
<dbReference type="InterPro" id="IPR041147">
    <property type="entry name" value="GH38_C"/>
</dbReference>
<dbReference type="Pfam" id="PF07748">
    <property type="entry name" value="Glyco_hydro_38C"/>
    <property type="match status" value="1"/>
</dbReference>
<evidence type="ECO:0000313" key="6">
    <source>
        <dbReference type="EMBL" id="SDS87748.1"/>
    </source>
</evidence>
<accession>A0A1H1VS05</accession>
<dbReference type="Pfam" id="PF22907">
    <property type="entry name" value="Ams1-like_1st"/>
    <property type="match status" value="1"/>
</dbReference>
<dbReference type="OrthoDB" id="9772207at2"/>
<dbReference type="Pfam" id="PF01074">
    <property type="entry name" value="Glyco_hydro_38N"/>
    <property type="match status" value="1"/>
</dbReference>
<dbReference type="SUPFAM" id="SSF88688">
    <property type="entry name" value="Families 57/38 glycoside transferase middle domain"/>
    <property type="match status" value="1"/>
</dbReference>
<dbReference type="Proteomes" id="UP000185663">
    <property type="component" value="Chromosome I"/>
</dbReference>
<dbReference type="SUPFAM" id="SSF74650">
    <property type="entry name" value="Galactose mutarotase-like"/>
    <property type="match status" value="1"/>
</dbReference>
<dbReference type="InterPro" id="IPR015341">
    <property type="entry name" value="Glyco_hydro_38_cen"/>
</dbReference>
<keyword evidence="4" id="KW-0326">Glycosidase</keyword>
<protein>
    <submittedName>
        <fullName evidence="6">Alpha-mannosidase</fullName>
    </submittedName>
</protein>
<evidence type="ECO:0000256" key="3">
    <source>
        <dbReference type="ARBA" id="ARBA00022801"/>
    </source>
</evidence>
<dbReference type="GO" id="GO:0004559">
    <property type="term" value="F:alpha-mannosidase activity"/>
    <property type="evidence" value="ECO:0007669"/>
    <property type="project" value="InterPro"/>
</dbReference>
<dbReference type="InterPro" id="IPR000602">
    <property type="entry name" value="Glyco_hydro_38_N"/>
</dbReference>
<evidence type="ECO:0000256" key="1">
    <source>
        <dbReference type="ARBA" id="ARBA00009792"/>
    </source>
</evidence>
<feature type="domain" description="Glycoside hydrolase family 38 central" evidence="5">
    <location>
        <begin position="520"/>
        <end position="598"/>
    </location>
</feature>
<dbReference type="SUPFAM" id="SSF88713">
    <property type="entry name" value="Glycoside hydrolase/deacetylase"/>
    <property type="match status" value="1"/>
</dbReference>
<dbReference type="InterPro" id="IPR028995">
    <property type="entry name" value="Glyco_hydro_57/38_cen_sf"/>
</dbReference>
<dbReference type="GO" id="GO:0009313">
    <property type="term" value="P:oligosaccharide catabolic process"/>
    <property type="evidence" value="ECO:0007669"/>
    <property type="project" value="TreeGrafter"/>
</dbReference>
<keyword evidence="7" id="KW-1185">Reference proteome</keyword>
<dbReference type="Gene3D" id="3.20.110.10">
    <property type="entry name" value="Glycoside hydrolase 38, N terminal domain"/>
    <property type="match status" value="1"/>
</dbReference>
<dbReference type="CDD" id="cd10789">
    <property type="entry name" value="GH38N_AMII_ER_cytosolic"/>
    <property type="match status" value="1"/>
</dbReference>
<dbReference type="InterPro" id="IPR027291">
    <property type="entry name" value="Glyco_hydro_38_N_sf"/>
</dbReference>
<dbReference type="GO" id="GO:0030246">
    <property type="term" value="F:carbohydrate binding"/>
    <property type="evidence" value="ECO:0007669"/>
    <property type="project" value="InterPro"/>
</dbReference>
<dbReference type="PANTHER" id="PTHR46017">
    <property type="entry name" value="ALPHA-MANNOSIDASE 2C1"/>
    <property type="match status" value="1"/>
</dbReference>
<evidence type="ECO:0000256" key="2">
    <source>
        <dbReference type="ARBA" id="ARBA00022723"/>
    </source>
</evidence>
<dbReference type="InterPro" id="IPR011013">
    <property type="entry name" value="Gal_mutarotase_sf_dom"/>
</dbReference>
<dbReference type="Gene3D" id="2.70.98.30">
    <property type="entry name" value="Golgi alpha-mannosidase II, domain 4"/>
    <property type="match status" value="1"/>
</dbReference>